<comment type="caution">
    <text evidence="2">The sequence shown here is derived from an EMBL/GenBank/DDBJ whole genome shotgun (WGS) entry which is preliminary data.</text>
</comment>
<feature type="transmembrane region" description="Helical" evidence="1">
    <location>
        <begin position="281"/>
        <end position="299"/>
    </location>
</feature>
<accession>A0A2T4JM78</accession>
<dbReference type="Pfam" id="PF13347">
    <property type="entry name" value="MFS_2"/>
    <property type="match status" value="1"/>
</dbReference>
<feature type="transmembrane region" description="Helical" evidence="1">
    <location>
        <begin position="12"/>
        <end position="30"/>
    </location>
</feature>
<keyword evidence="1" id="KW-1133">Transmembrane helix</keyword>
<feature type="transmembrane region" description="Helical" evidence="1">
    <location>
        <begin position="341"/>
        <end position="363"/>
    </location>
</feature>
<feature type="transmembrane region" description="Helical" evidence="1">
    <location>
        <begin position="218"/>
        <end position="241"/>
    </location>
</feature>
<evidence type="ECO:0000256" key="1">
    <source>
        <dbReference type="SAM" id="Phobius"/>
    </source>
</evidence>
<name>A0A2T4JM78_9RHOB</name>
<sequence>MLPSTGPSTGLAPWGLFAALLAAAGLPIYLHAPKVYAETYGIGLGALGAVLFALRLVDLVQDPALGWLSARLSARARSLAVAGAVTMMVAAMLGLFAVTPPIAPLWWFALMLTALFTAWSFLSITFYGAGVARAGSLGPTGHLRLAGWREGGALLGLCLAALAPTVLAPLTASPYAGFALGFAVLGLVAVLAMGAQWRAAPVRGPGLRAVLADAPARWLLTLAVVNSAPLAVSSTLFLFFVESRLAAPGWEGPLLILFFLAAAGAAPIWARIAARIGERRALLAGMVLSIAAFAWALTLGPGDTAAFAAICLATGAALGADMVILPAIFARRLATIAPGGAEGFGLWAFASKATLALAAVALLPLLERAGFTPGAATQPAVALTLLGLLYAGAPLILKTLAAALLLAAPLPRE</sequence>
<reference evidence="2 3" key="1">
    <citation type="submission" date="2018-03" db="EMBL/GenBank/DDBJ databases">
        <title>Rhodobacter veldkampii.</title>
        <authorList>
            <person name="Meyer T.E."/>
            <person name="Miller S."/>
            <person name="Lodha T."/>
            <person name="Gandham S."/>
            <person name="Chintalapati S."/>
            <person name="Chintalapati V.R."/>
        </authorList>
    </citation>
    <scope>NUCLEOTIDE SEQUENCE [LARGE SCALE GENOMIC DNA]</scope>
    <source>
        <strain evidence="2 3">DSM 11550</strain>
    </source>
</reference>
<feature type="transmembrane region" description="Helical" evidence="1">
    <location>
        <begin position="78"/>
        <end position="99"/>
    </location>
</feature>
<keyword evidence="3" id="KW-1185">Reference proteome</keyword>
<dbReference type="OrthoDB" id="181905at2"/>
<feature type="transmembrane region" description="Helical" evidence="1">
    <location>
        <begin position="36"/>
        <end position="57"/>
    </location>
</feature>
<organism evidence="2 3">
    <name type="scientific">Phaeovulum veldkampii DSM 11550</name>
    <dbReference type="NCBI Taxonomy" id="1185920"/>
    <lineage>
        <taxon>Bacteria</taxon>
        <taxon>Pseudomonadati</taxon>
        <taxon>Pseudomonadota</taxon>
        <taxon>Alphaproteobacteria</taxon>
        <taxon>Rhodobacterales</taxon>
        <taxon>Paracoccaceae</taxon>
        <taxon>Phaeovulum</taxon>
    </lineage>
</organism>
<feature type="transmembrane region" description="Helical" evidence="1">
    <location>
        <begin position="253"/>
        <end position="274"/>
    </location>
</feature>
<proteinExistence type="predicted"/>
<feature type="transmembrane region" description="Helical" evidence="1">
    <location>
        <begin position="176"/>
        <end position="197"/>
    </location>
</feature>
<protein>
    <submittedName>
        <fullName evidence="2">Sugar:cation symporter</fullName>
    </submittedName>
</protein>
<dbReference type="EMBL" id="PZKF01000004">
    <property type="protein sequence ID" value="PTE18867.1"/>
    <property type="molecule type" value="Genomic_DNA"/>
</dbReference>
<dbReference type="AlphaFoldDB" id="A0A2T4JM78"/>
<feature type="transmembrane region" description="Helical" evidence="1">
    <location>
        <begin position="105"/>
        <end position="130"/>
    </location>
</feature>
<dbReference type="Proteomes" id="UP000241899">
    <property type="component" value="Unassembled WGS sequence"/>
</dbReference>
<gene>
    <name evidence="2" type="ORF">C5F46_02610</name>
</gene>
<dbReference type="InterPro" id="IPR036259">
    <property type="entry name" value="MFS_trans_sf"/>
</dbReference>
<dbReference type="SUPFAM" id="SSF103473">
    <property type="entry name" value="MFS general substrate transporter"/>
    <property type="match status" value="1"/>
</dbReference>
<evidence type="ECO:0000313" key="3">
    <source>
        <dbReference type="Proteomes" id="UP000241899"/>
    </source>
</evidence>
<feature type="transmembrane region" description="Helical" evidence="1">
    <location>
        <begin position="305"/>
        <end position="329"/>
    </location>
</feature>
<evidence type="ECO:0000313" key="2">
    <source>
        <dbReference type="EMBL" id="PTE18867.1"/>
    </source>
</evidence>
<feature type="transmembrane region" description="Helical" evidence="1">
    <location>
        <begin position="383"/>
        <end position="408"/>
    </location>
</feature>
<keyword evidence="1" id="KW-0472">Membrane</keyword>
<keyword evidence="1" id="KW-0812">Transmembrane</keyword>